<keyword evidence="1 4" id="KW-0808">Transferase</keyword>
<dbReference type="Proteomes" id="UP000310636">
    <property type="component" value="Unassembled WGS sequence"/>
</dbReference>
<dbReference type="OrthoDB" id="9806653at2"/>
<dbReference type="PANTHER" id="PTHR46401">
    <property type="entry name" value="GLYCOSYLTRANSFERASE WBBK-RELATED"/>
    <property type="match status" value="1"/>
</dbReference>
<feature type="domain" description="Glycosyl transferase family 1" evidence="2">
    <location>
        <begin position="168"/>
        <end position="321"/>
    </location>
</feature>
<dbReference type="Gene3D" id="3.40.50.2000">
    <property type="entry name" value="Glycogen Phosphorylase B"/>
    <property type="match status" value="2"/>
</dbReference>
<gene>
    <name evidence="4" type="ORF">E6C55_10165</name>
</gene>
<dbReference type="CDD" id="cd03801">
    <property type="entry name" value="GT4_PimA-like"/>
    <property type="match status" value="1"/>
</dbReference>
<organism evidence="4 5">
    <name type="scientific">Cohnella fermenti</name>
    <dbReference type="NCBI Taxonomy" id="2565925"/>
    <lineage>
        <taxon>Bacteria</taxon>
        <taxon>Bacillati</taxon>
        <taxon>Bacillota</taxon>
        <taxon>Bacilli</taxon>
        <taxon>Bacillales</taxon>
        <taxon>Paenibacillaceae</taxon>
        <taxon>Cohnella</taxon>
    </lineage>
</organism>
<dbReference type="Pfam" id="PF13439">
    <property type="entry name" value="Glyco_transf_4"/>
    <property type="match status" value="1"/>
</dbReference>
<evidence type="ECO:0000313" key="5">
    <source>
        <dbReference type="Proteomes" id="UP000310636"/>
    </source>
</evidence>
<protein>
    <submittedName>
        <fullName evidence="4">Glycosyltransferase family 4 protein</fullName>
    </submittedName>
</protein>
<feature type="domain" description="Glycosyltransferase subfamily 4-like N-terminal" evidence="3">
    <location>
        <begin position="52"/>
        <end position="159"/>
    </location>
</feature>
<evidence type="ECO:0000313" key="4">
    <source>
        <dbReference type="EMBL" id="THF80835.1"/>
    </source>
</evidence>
<evidence type="ECO:0000256" key="1">
    <source>
        <dbReference type="ARBA" id="ARBA00022679"/>
    </source>
</evidence>
<reference evidence="4 5" key="1">
    <citation type="submission" date="2019-04" db="EMBL/GenBank/DDBJ databases">
        <title>Cohnella sp. nov. isolated from preserved vegetables.</title>
        <authorList>
            <person name="Lin S.-Y."/>
            <person name="Hung M.-H."/>
            <person name="Young C.-C."/>
        </authorList>
    </citation>
    <scope>NUCLEOTIDE SEQUENCE [LARGE SCALE GENOMIC DNA]</scope>
    <source>
        <strain evidence="4 5">CC-MHH1044</strain>
    </source>
</reference>
<dbReference type="SUPFAM" id="SSF53756">
    <property type="entry name" value="UDP-Glycosyltransferase/glycogen phosphorylase"/>
    <property type="match status" value="1"/>
</dbReference>
<dbReference type="InterPro" id="IPR028098">
    <property type="entry name" value="Glyco_trans_4-like_N"/>
</dbReference>
<dbReference type="Pfam" id="PF00534">
    <property type="entry name" value="Glycos_transf_1"/>
    <property type="match status" value="1"/>
</dbReference>
<dbReference type="AlphaFoldDB" id="A0A4S4BZW8"/>
<proteinExistence type="predicted"/>
<name>A0A4S4BZW8_9BACL</name>
<keyword evidence="5" id="KW-1185">Reference proteome</keyword>
<evidence type="ECO:0000259" key="2">
    <source>
        <dbReference type="Pfam" id="PF00534"/>
    </source>
</evidence>
<dbReference type="InterPro" id="IPR001296">
    <property type="entry name" value="Glyco_trans_1"/>
</dbReference>
<dbReference type="GO" id="GO:0016757">
    <property type="term" value="F:glycosyltransferase activity"/>
    <property type="evidence" value="ECO:0007669"/>
    <property type="project" value="InterPro"/>
</dbReference>
<evidence type="ECO:0000259" key="3">
    <source>
        <dbReference type="Pfam" id="PF13439"/>
    </source>
</evidence>
<dbReference type="GO" id="GO:0009103">
    <property type="term" value="P:lipopolysaccharide biosynthetic process"/>
    <property type="evidence" value="ECO:0007669"/>
    <property type="project" value="TreeGrafter"/>
</dbReference>
<accession>A0A4S4BZW8</accession>
<sequence length="349" mass="41150">MEKQLSKVDLRVFYFRAIERGKPDIEAPYLDVRLNYKNWTRILFYLKEKHVLKDFYDLYSSHSFDILHAHTLFSNGYIAYKANKRWGTPYIVAVRDVDLNVFFKYRYTLRELGLKILERAQKIVFLSSTYQSQLFSNYIPIKVQEQIREKCVIIPNGINDFYLNNSYSKERNINLDSLSILTVGYITKRKNQLAVCKAIQLLQNEYGINAKYTIVGKVLDGKVMKKINKYSFVNYIPFLNQKELIHEYRQADIYVMPSLTETFGLTYVEAMSQGLPVIYSKGQGFDNQFEEGMVGYHVRSKNVKEIAIRILDVIENYKEISRNCSHLSEKYNWSDISNEYIKIYKEIKG</sequence>
<dbReference type="EMBL" id="SSOB01000010">
    <property type="protein sequence ID" value="THF80835.1"/>
    <property type="molecule type" value="Genomic_DNA"/>
</dbReference>
<dbReference type="PANTHER" id="PTHR46401:SF2">
    <property type="entry name" value="GLYCOSYLTRANSFERASE WBBK-RELATED"/>
    <property type="match status" value="1"/>
</dbReference>
<dbReference type="RefSeq" id="WP_136369674.1">
    <property type="nucleotide sequence ID" value="NZ_SSOB01000010.1"/>
</dbReference>
<comment type="caution">
    <text evidence="4">The sequence shown here is derived from an EMBL/GenBank/DDBJ whole genome shotgun (WGS) entry which is preliminary data.</text>
</comment>